<name>A0A0V1FEP4_TRIPS</name>
<accession>A0A0V1FEP4</accession>
<comment type="caution">
    <text evidence="1">The sequence shown here is derived from an EMBL/GenBank/DDBJ whole genome shotgun (WGS) entry which is preliminary data.</text>
</comment>
<reference evidence="1 2" key="1">
    <citation type="submission" date="2015-01" db="EMBL/GenBank/DDBJ databases">
        <title>Evolution of Trichinella species and genotypes.</title>
        <authorList>
            <person name="Korhonen P.K."/>
            <person name="Edoardo P."/>
            <person name="Giuseppe L.R."/>
            <person name="Gasser R.B."/>
        </authorList>
    </citation>
    <scope>NUCLEOTIDE SEQUENCE [LARGE SCALE GENOMIC DNA]</scope>
    <source>
        <strain evidence="1">ISS470</strain>
    </source>
</reference>
<organism evidence="1 2">
    <name type="scientific">Trichinella pseudospiralis</name>
    <name type="common">Parasitic roundworm</name>
    <dbReference type="NCBI Taxonomy" id="6337"/>
    <lineage>
        <taxon>Eukaryota</taxon>
        <taxon>Metazoa</taxon>
        <taxon>Ecdysozoa</taxon>
        <taxon>Nematoda</taxon>
        <taxon>Enoplea</taxon>
        <taxon>Dorylaimia</taxon>
        <taxon>Trichinellida</taxon>
        <taxon>Trichinellidae</taxon>
        <taxon>Trichinella</taxon>
    </lineage>
</organism>
<keyword evidence="2" id="KW-1185">Reference proteome</keyword>
<dbReference type="EMBL" id="JYDT01000119">
    <property type="protein sequence ID" value="KRY84223.1"/>
    <property type="molecule type" value="Genomic_DNA"/>
</dbReference>
<gene>
    <name evidence="1" type="ORF">T4D_15711</name>
</gene>
<proteinExistence type="predicted"/>
<dbReference type="AlphaFoldDB" id="A0A0V1FEP4"/>
<evidence type="ECO:0000313" key="1">
    <source>
        <dbReference type="EMBL" id="KRY84223.1"/>
    </source>
</evidence>
<protein>
    <submittedName>
        <fullName evidence="1">Uncharacterized protein</fullName>
    </submittedName>
</protein>
<dbReference type="Proteomes" id="UP000054995">
    <property type="component" value="Unassembled WGS sequence"/>
</dbReference>
<evidence type="ECO:0000313" key="2">
    <source>
        <dbReference type="Proteomes" id="UP000054995"/>
    </source>
</evidence>
<sequence>MTARGDKKTTFHAQRSCSKILLFSIKFDIRQKLQIEKCDRVYNQRQIRAQNKKFFLICTAFYNLRCQLLYSCIACLVYIS</sequence>